<reference evidence="2 3" key="1">
    <citation type="submission" date="2019-05" db="EMBL/GenBank/DDBJ databases">
        <title>Another draft genome of Portunus trituberculatus and its Hox gene families provides insights of decapod evolution.</title>
        <authorList>
            <person name="Jeong J.-H."/>
            <person name="Song I."/>
            <person name="Kim S."/>
            <person name="Choi T."/>
            <person name="Kim D."/>
            <person name="Ryu S."/>
            <person name="Kim W."/>
        </authorList>
    </citation>
    <scope>NUCLEOTIDE SEQUENCE [LARGE SCALE GENOMIC DNA]</scope>
    <source>
        <tissue evidence="2">Muscle</tissue>
    </source>
</reference>
<sequence length="141" mass="15567">MSDPRPPAECRDTEQQQEVVESSDDDSGPWRTLGGLPLAAGPPRLTLHQGFYTKKIYGGRVEVTGRGVKEGSREGETQGRLRALHGFATDVVSPDNDRPTPAISSLLTCSHINPHPSCPVLPTYYHRSCGNYTCHGERYYR</sequence>
<evidence type="ECO:0000313" key="2">
    <source>
        <dbReference type="EMBL" id="MPC50861.1"/>
    </source>
</evidence>
<evidence type="ECO:0000313" key="3">
    <source>
        <dbReference type="Proteomes" id="UP000324222"/>
    </source>
</evidence>
<dbReference type="AlphaFoldDB" id="A0A5B7FTT2"/>
<protein>
    <submittedName>
        <fullName evidence="2">Uncharacterized protein</fullName>
    </submittedName>
</protein>
<comment type="caution">
    <text evidence="2">The sequence shown here is derived from an EMBL/GenBank/DDBJ whole genome shotgun (WGS) entry which is preliminary data.</text>
</comment>
<dbReference type="EMBL" id="VSRR010009770">
    <property type="protein sequence ID" value="MPC50861.1"/>
    <property type="molecule type" value="Genomic_DNA"/>
</dbReference>
<feature type="compositionally biased region" description="Basic and acidic residues" evidence="1">
    <location>
        <begin position="1"/>
        <end position="14"/>
    </location>
</feature>
<proteinExistence type="predicted"/>
<dbReference type="Proteomes" id="UP000324222">
    <property type="component" value="Unassembled WGS sequence"/>
</dbReference>
<gene>
    <name evidence="2" type="ORF">E2C01_044695</name>
</gene>
<evidence type="ECO:0000256" key="1">
    <source>
        <dbReference type="SAM" id="MobiDB-lite"/>
    </source>
</evidence>
<name>A0A5B7FTT2_PORTR</name>
<accession>A0A5B7FTT2</accession>
<feature type="region of interest" description="Disordered" evidence="1">
    <location>
        <begin position="1"/>
        <end position="40"/>
    </location>
</feature>
<keyword evidence="3" id="KW-1185">Reference proteome</keyword>
<organism evidence="2 3">
    <name type="scientific">Portunus trituberculatus</name>
    <name type="common">Swimming crab</name>
    <name type="synonym">Neptunus trituberculatus</name>
    <dbReference type="NCBI Taxonomy" id="210409"/>
    <lineage>
        <taxon>Eukaryota</taxon>
        <taxon>Metazoa</taxon>
        <taxon>Ecdysozoa</taxon>
        <taxon>Arthropoda</taxon>
        <taxon>Crustacea</taxon>
        <taxon>Multicrustacea</taxon>
        <taxon>Malacostraca</taxon>
        <taxon>Eumalacostraca</taxon>
        <taxon>Eucarida</taxon>
        <taxon>Decapoda</taxon>
        <taxon>Pleocyemata</taxon>
        <taxon>Brachyura</taxon>
        <taxon>Eubrachyura</taxon>
        <taxon>Portunoidea</taxon>
        <taxon>Portunidae</taxon>
        <taxon>Portuninae</taxon>
        <taxon>Portunus</taxon>
    </lineage>
</organism>